<evidence type="ECO:0000256" key="2">
    <source>
        <dbReference type="ARBA" id="ARBA00022448"/>
    </source>
</evidence>
<feature type="transmembrane region" description="Helical" evidence="7">
    <location>
        <begin position="84"/>
        <end position="105"/>
    </location>
</feature>
<feature type="transmembrane region" description="Helical" evidence="7">
    <location>
        <begin position="145"/>
        <end position="162"/>
    </location>
</feature>
<dbReference type="InterPro" id="IPR036259">
    <property type="entry name" value="MFS_trans_sf"/>
</dbReference>
<dbReference type="GO" id="GO:0022857">
    <property type="term" value="F:transmembrane transporter activity"/>
    <property type="evidence" value="ECO:0007669"/>
    <property type="project" value="InterPro"/>
</dbReference>
<feature type="transmembrane region" description="Helical" evidence="7">
    <location>
        <begin position="373"/>
        <end position="393"/>
    </location>
</feature>
<evidence type="ECO:0000256" key="6">
    <source>
        <dbReference type="ARBA" id="ARBA00023136"/>
    </source>
</evidence>
<proteinExistence type="predicted"/>
<dbReference type="PROSITE" id="PS50850">
    <property type="entry name" value="MFS"/>
    <property type="match status" value="1"/>
</dbReference>
<sequence>MLMENMDATVITTSLPAIAHELGYSPVILKLALTAYVAGLGIFIPASGWMADRFGARRVFSAAIVVFMAGSLGCALSQSLAGFVLARFVQGIGGAMMVPVGRIVIFRTIPKSELIRAIGYLTIPALLGPVIGPPIGGFITTYFDWRWIFLINVPISAVGLWLSSRYLQHWRDDHCPPLDWPGFLLSGIGSAMAMLGLALVGSGLLPAAWIWLLCLLGAVLLYAYWRHAANTDQPLLDLNLLRLPTLRASVLGGSFFRLGLGATPFLLPLSLQVGMGHSAFVAGLVTCASAIGAITMKTIAAPLLQRFGYRRVMLVNACLCGLVLAGYGLFGPTTPLWLMMAVVLFGGLFPSLQFTCLNTIIYADITDQDISKVTSLASVVQQLSLGLGVTIAGLAVEASRRLQGHTGLHSDDFWPAFALIGLFSILSVLPTRQLPAQAGQTLTAQPEQA</sequence>
<evidence type="ECO:0000259" key="8">
    <source>
        <dbReference type="PROSITE" id="PS50850"/>
    </source>
</evidence>
<comment type="subcellular location">
    <subcellularLocation>
        <location evidence="1">Cell membrane</location>
        <topology evidence="1">Multi-pass membrane protein</topology>
    </subcellularLocation>
</comment>
<protein>
    <submittedName>
        <fullName evidence="9">EmrB/QacA subfamily drug resistance transporter</fullName>
    </submittedName>
</protein>
<feature type="transmembrane region" description="Helical" evidence="7">
    <location>
        <begin position="208"/>
        <end position="225"/>
    </location>
</feature>
<feature type="transmembrane region" description="Helical" evidence="7">
    <location>
        <begin position="117"/>
        <end position="139"/>
    </location>
</feature>
<keyword evidence="2" id="KW-0813">Transport</keyword>
<feature type="transmembrane region" description="Helical" evidence="7">
    <location>
        <begin position="29"/>
        <end position="47"/>
    </location>
</feature>
<keyword evidence="10" id="KW-1185">Reference proteome</keyword>
<comment type="caution">
    <text evidence="9">The sequence shown here is derived from an EMBL/GenBank/DDBJ whole genome shotgun (WGS) entry which is preliminary data.</text>
</comment>
<dbReference type="Pfam" id="PF07690">
    <property type="entry name" value="MFS_1"/>
    <property type="match status" value="2"/>
</dbReference>
<feature type="transmembrane region" description="Helical" evidence="7">
    <location>
        <begin position="336"/>
        <end position="361"/>
    </location>
</feature>
<accession>A0A4R7B5G3</accession>
<feature type="transmembrane region" description="Helical" evidence="7">
    <location>
        <begin position="59"/>
        <end position="78"/>
    </location>
</feature>
<dbReference type="EMBL" id="SNZP01000006">
    <property type="protein sequence ID" value="TDR79904.1"/>
    <property type="molecule type" value="Genomic_DNA"/>
</dbReference>
<dbReference type="Gene3D" id="1.20.1250.20">
    <property type="entry name" value="MFS general substrate transporter like domains"/>
    <property type="match status" value="1"/>
</dbReference>
<evidence type="ECO:0000256" key="3">
    <source>
        <dbReference type="ARBA" id="ARBA00022475"/>
    </source>
</evidence>
<feature type="transmembrane region" description="Helical" evidence="7">
    <location>
        <begin position="312"/>
        <end position="330"/>
    </location>
</feature>
<organism evidence="9 10">
    <name type="scientific">Paludibacterium purpuratum</name>
    <dbReference type="NCBI Taxonomy" id="1144873"/>
    <lineage>
        <taxon>Bacteria</taxon>
        <taxon>Pseudomonadati</taxon>
        <taxon>Pseudomonadota</taxon>
        <taxon>Betaproteobacteria</taxon>
        <taxon>Neisseriales</taxon>
        <taxon>Chromobacteriaceae</taxon>
        <taxon>Paludibacterium</taxon>
    </lineage>
</organism>
<gene>
    <name evidence="9" type="ORF">DFP86_10643</name>
</gene>
<dbReference type="PANTHER" id="PTHR42718">
    <property type="entry name" value="MAJOR FACILITATOR SUPERFAMILY MULTIDRUG TRANSPORTER MFSC"/>
    <property type="match status" value="1"/>
</dbReference>
<dbReference type="AlphaFoldDB" id="A0A4R7B5G3"/>
<name>A0A4R7B5G3_9NEIS</name>
<keyword evidence="3" id="KW-1003">Cell membrane</keyword>
<evidence type="ECO:0000256" key="7">
    <source>
        <dbReference type="SAM" id="Phobius"/>
    </source>
</evidence>
<feature type="transmembrane region" description="Helical" evidence="7">
    <location>
        <begin position="183"/>
        <end position="202"/>
    </location>
</feature>
<dbReference type="GO" id="GO:0005886">
    <property type="term" value="C:plasma membrane"/>
    <property type="evidence" value="ECO:0007669"/>
    <property type="project" value="UniProtKB-SubCell"/>
</dbReference>
<keyword evidence="4 7" id="KW-0812">Transmembrane</keyword>
<feature type="transmembrane region" description="Helical" evidence="7">
    <location>
        <begin position="246"/>
        <end position="267"/>
    </location>
</feature>
<dbReference type="InterPro" id="IPR020846">
    <property type="entry name" value="MFS_dom"/>
</dbReference>
<feature type="transmembrane region" description="Helical" evidence="7">
    <location>
        <begin position="413"/>
        <end position="431"/>
    </location>
</feature>
<evidence type="ECO:0000256" key="1">
    <source>
        <dbReference type="ARBA" id="ARBA00004651"/>
    </source>
</evidence>
<dbReference type="Gene3D" id="1.20.1720.10">
    <property type="entry name" value="Multidrug resistance protein D"/>
    <property type="match status" value="1"/>
</dbReference>
<feature type="domain" description="Major facilitator superfamily (MFS) profile" evidence="8">
    <location>
        <begin position="1"/>
        <end position="439"/>
    </location>
</feature>
<dbReference type="PANTHER" id="PTHR42718:SF46">
    <property type="entry name" value="BLR6921 PROTEIN"/>
    <property type="match status" value="1"/>
</dbReference>
<dbReference type="InterPro" id="IPR011701">
    <property type="entry name" value="MFS"/>
</dbReference>
<keyword evidence="6 7" id="KW-0472">Membrane</keyword>
<reference evidence="9 10" key="1">
    <citation type="submission" date="2019-03" db="EMBL/GenBank/DDBJ databases">
        <title>Genomic Encyclopedia of Type Strains, Phase III (KMG-III): the genomes of soil and plant-associated and newly described type strains.</title>
        <authorList>
            <person name="Whitman W."/>
        </authorList>
    </citation>
    <scope>NUCLEOTIDE SEQUENCE [LARGE SCALE GENOMIC DNA]</scope>
    <source>
        <strain evidence="9 10">CECT 8976</strain>
    </source>
</reference>
<dbReference type="Proteomes" id="UP000295611">
    <property type="component" value="Unassembled WGS sequence"/>
</dbReference>
<dbReference type="PRINTS" id="PR01036">
    <property type="entry name" value="TCRTETB"/>
</dbReference>
<evidence type="ECO:0000256" key="4">
    <source>
        <dbReference type="ARBA" id="ARBA00022692"/>
    </source>
</evidence>
<dbReference type="SUPFAM" id="SSF103473">
    <property type="entry name" value="MFS general substrate transporter"/>
    <property type="match status" value="1"/>
</dbReference>
<evidence type="ECO:0000313" key="10">
    <source>
        <dbReference type="Proteomes" id="UP000295611"/>
    </source>
</evidence>
<evidence type="ECO:0000256" key="5">
    <source>
        <dbReference type="ARBA" id="ARBA00022989"/>
    </source>
</evidence>
<feature type="transmembrane region" description="Helical" evidence="7">
    <location>
        <begin position="279"/>
        <end position="300"/>
    </location>
</feature>
<keyword evidence="5 7" id="KW-1133">Transmembrane helix</keyword>
<evidence type="ECO:0000313" key="9">
    <source>
        <dbReference type="EMBL" id="TDR79904.1"/>
    </source>
</evidence>